<keyword evidence="1" id="KW-0812">Transmembrane</keyword>
<dbReference type="Pfam" id="PF00078">
    <property type="entry name" value="RVT_1"/>
    <property type="match status" value="1"/>
</dbReference>
<evidence type="ECO:0000259" key="2">
    <source>
        <dbReference type="Pfam" id="PF00078"/>
    </source>
</evidence>
<gene>
    <name evidence="3" type="ORF">VITISV_042654</name>
</gene>
<dbReference type="InterPro" id="IPR053134">
    <property type="entry name" value="RNA-dir_DNA_polymerase"/>
</dbReference>
<dbReference type="InterPro" id="IPR043128">
    <property type="entry name" value="Rev_trsase/Diguanyl_cyclase"/>
</dbReference>
<dbReference type="CDD" id="cd01647">
    <property type="entry name" value="RT_LTR"/>
    <property type="match status" value="1"/>
</dbReference>
<reference evidence="3" key="1">
    <citation type="journal article" date="2007" name="PLoS ONE">
        <title>The first genome sequence of an elite grapevine cultivar (Pinot noir Vitis vinifera L.): coping with a highly heterozygous genome.</title>
        <authorList>
            <person name="Velasco R."/>
            <person name="Zharkikh A."/>
            <person name="Troggio M."/>
            <person name="Cartwright D.A."/>
            <person name="Cestaro A."/>
            <person name="Pruss D."/>
            <person name="Pindo M."/>
            <person name="FitzGerald L.M."/>
            <person name="Vezzulli S."/>
            <person name="Reid J."/>
            <person name="Malacarne G."/>
            <person name="Iliev D."/>
            <person name="Coppola G."/>
            <person name="Wardell B."/>
            <person name="Micheletti D."/>
            <person name="Macalma T."/>
            <person name="Facci M."/>
            <person name="Mitchell J.T."/>
            <person name="Perazzolli M."/>
            <person name="Eldredge G."/>
            <person name="Gatto P."/>
            <person name="Oyzerski R."/>
            <person name="Moretto M."/>
            <person name="Gutin N."/>
            <person name="Stefanini M."/>
            <person name="Chen Y."/>
            <person name="Segala C."/>
            <person name="Davenport C."/>
            <person name="Dematte L."/>
            <person name="Mraz A."/>
            <person name="Battilana J."/>
            <person name="Stormo K."/>
            <person name="Costa F."/>
            <person name="Tao Q."/>
            <person name="Si-Ammour A."/>
            <person name="Harkins T."/>
            <person name="Lackey A."/>
            <person name="Perbost C."/>
            <person name="Taillon B."/>
            <person name="Stella A."/>
            <person name="Solovyev V."/>
            <person name="Fawcett J.A."/>
            <person name="Sterck L."/>
            <person name="Vandepoele K."/>
            <person name="Grando S.M."/>
            <person name="Toppo S."/>
            <person name="Moser C."/>
            <person name="Lanchbury J."/>
            <person name="Bogden R."/>
            <person name="Skolnick M."/>
            <person name="Sgaramella V."/>
            <person name="Bhatnagar S.K."/>
            <person name="Fontana P."/>
            <person name="Gutin A."/>
            <person name="Van de Peer Y."/>
            <person name="Salamini F."/>
            <person name="Viola R."/>
        </authorList>
    </citation>
    <scope>NUCLEOTIDE SEQUENCE</scope>
</reference>
<accession>A5C4G1</accession>
<dbReference type="InterPro" id="IPR036397">
    <property type="entry name" value="RNaseH_sf"/>
</dbReference>
<name>A5C4G1_VITVI</name>
<organism evidence="3">
    <name type="scientific">Vitis vinifera</name>
    <name type="common">Grape</name>
    <dbReference type="NCBI Taxonomy" id="29760"/>
    <lineage>
        <taxon>Eukaryota</taxon>
        <taxon>Viridiplantae</taxon>
        <taxon>Streptophyta</taxon>
        <taxon>Embryophyta</taxon>
        <taxon>Tracheophyta</taxon>
        <taxon>Spermatophyta</taxon>
        <taxon>Magnoliopsida</taxon>
        <taxon>eudicotyledons</taxon>
        <taxon>Gunneridae</taxon>
        <taxon>Pentapetalae</taxon>
        <taxon>rosids</taxon>
        <taxon>Vitales</taxon>
        <taxon>Vitaceae</taxon>
        <taxon>Viteae</taxon>
        <taxon>Vitis</taxon>
    </lineage>
</organism>
<dbReference type="AlphaFoldDB" id="A5C4G1"/>
<protein>
    <recommendedName>
        <fullName evidence="2">Reverse transcriptase domain-containing protein</fullName>
    </recommendedName>
</protein>
<dbReference type="Gene3D" id="3.30.70.270">
    <property type="match status" value="1"/>
</dbReference>
<dbReference type="Gene3D" id="3.30.420.10">
    <property type="entry name" value="Ribonuclease H-like superfamily/Ribonuclease H"/>
    <property type="match status" value="1"/>
</dbReference>
<dbReference type="Gene3D" id="3.10.10.10">
    <property type="entry name" value="HIV Type 1 Reverse Transcriptase, subunit A, domain 1"/>
    <property type="match status" value="1"/>
</dbReference>
<feature type="transmembrane region" description="Helical" evidence="1">
    <location>
        <begin position="133"/>
        <end position="154"/>
    </location>
</feature>
<evidence type="ECO:0000256" key="1">
    <source>
        <dbReference type="SAM" id="Phobius"/>
    </source>
</evidence>
<feature type="domain" description="Reverse transcriptase" evidence="2">
    <location>
        <begin position="304"/>
        <end position="439"/>
    </location>
</feature>
<sequence>MPLSQALQKLTEVRLLTALTPRPPPQPIPPQFRMDLHCAYHQGPKHETDRCTALRASDAHSIPISSEAASIQATTSETLTFTRRQVPFVLLDNGSVLNVCHLAIAIALGYAPFDFGPSTQTVRTYDSTRREVMGILGIELLIGPATFVTVFQVLRIPTSFNLLLGRPWIHRAGVIPSSLHQNVKFIHDGHVVVVQSVGDMFVSAEPERVRAQLTHTPFYYPIRPYIMSLANYFVRASESHAPSDGIIGELSTTQETELQRLVQQLRLSDGAPGPSTSTLITPSSLDRTSLMTLCFLDEIDEHKTLAEIIDIVDGVVPHDEYIDEMLAMSMSQIDQILMAPKDMEKTSFIIEWGTYCYRVMPFGLKNAGATYQRAATTLFHDMMHRDVEVYVDDMIVKSRDRSDHLAALKMFFERIRQFRLRLNPKKCTFGVTSGKLLGYMKSIRGSIVADHLASLPVFDGRAIDDDFPDKDVAAVTSLSSWSMYFDGATNHSGYGIGVLLISPHGDRIPRSVRLAFSDQHPATNNIVEYEACILGLETALELRIR</sequence>
<dbReference type="InterPro" id="IPR043502">
    <property type="entry name" value="DNA/RNA_pol_sf"/>
</dbReference>
<dbReference type="PANTHER" id="PTHR24559:SF457">
    <property type="entry name" value="RNA-DIRECTED DNA POLYMERASE HOMOLOG"/>
    <property type="match status" value="1"/>
</dbReference>
<keyword evidence="1" id="KW-1133">Transmembrane helix</keyword>
<dbReference type="GO" id="GO:0003676">
    <property type="term" value="F:nucleic acid binding"/>
    <property type="evidence" value="ECO:0007669"/>
    <property type="project" value="InterPro"/>
</dbReference>
<evidence type="ECO:0000313" key="3">
    <source>
        <dbReference type="EMBL" id="CAN81817.1"/>
    </source>
</evidence>
<dbReference type="PANTHER" id="PTHR24559">
    <property type="entry name" value="TRANSPOSON TY3-I GAG-POL POLYPROTEIN"/>
    <property type="match status" value="1"/>
</dbReference>
<dbReference type="SUPFAM" id="SSF56672">
    <property type="entry name" value="DNA/RNA polymerases"/>
    <property type="match status" value="1"/>
</dbReference>
<dbReference type="InterPro" id="IPR000477">
    <property type="entry name" value="RT_dom"/>
</dbReference>
<dbReference type="EMBL" id="AM481996">
    <property type="protein sequence ID" value="CAN81817.1"/>
    <property type="molecule type" value="Genomic_DNA"/>
</dbReference>
<keyword evidence="1" id="KW-0472">Membrane</keyword>
<dbReference type="CDD" id="cd00303">
    <property type="entry name" value="retropepsin_like"/>
    <property type="match status" value="1"/>
</dbReference>
<proteinExistence type="predicted"/>
<feature type="transmembrane region" description="Helical" evidence="1">
    <location>
        <begin position="88"/>
        <end position="113"/>
    </location>
</feature>